<evidence type="ECO:0000259" key="1">
    <source>
        <dbReference type="Pfam" id="PF08241"/>
    </source>
</evidence>
<keyword evidence="3" id="KW-1185">Reference proteome</keyword>
<sequence length="234" mass="26919">MANSPPPIDHSYERFYAQRNGLRVYPTEFVVRTFLAKYPKLNFRKPVADDRVLDIAFGDGRNTVFLCDQGYAVSGIEITEGIVSQTGERLEKLGHQADLRVGRNSKMPYENDYFDYLLACHCCYYCDEGETFADNMKEYARVMKPGAWLVASVASRESYIFKDAITLEDGSLRIQADPYGNRDGYRLHAFTSKDEIEAYLSPWFEHFSFGFADNDFFGVSERLFWVVCQKREGS</sequence>
<reference evidence="2 3" key="1">
    <citation type="submission" date="2024-04" db="EMBL/GenBank/DDBJ databases">
        <title>Dissimilatory iodate-reducing microorganisms contribute to the enrichment of iodine in groundwater.</title>
        <authorList>
            <person name="Jiang Z."/>
        </authorList>
    </citation>
    <scope>NUCLEOTIDE SEQUENCE [LARGE SCALE GENOMIC DNA]</scope>
    <source>
        <strain evidence="2 3">NCP973</strain>
    </source>
</reference>
<dbReference type="GO" id="GO:0008168">
    <property type="term" value="F:methyltransferase activity"/>
    <property type="evidence" value="ECO:0007669"/>
    <property type="project" value="UniProtKB-KW"/>
</dbReference>
<dbReference type="Gene3D" id="3.40.50.150">
    <property type="entry name" value="Vaccinia Virus protein VP39"/>
    <property type="match status" value="1"/>
</dbReference>
<evidence type="ECO:0000313" key="3">
    <source>
        <dbReference type="Proteomes" id="UP001479520"/>
    </source>
</evidence>
<dbReference type="CDD" id="cd02440">
    <property type="entry name" value="AdoMet_MTases"/>
    <property type="match status" value="1"/>
</dbReference>
<protein>
    <submittedName>
        <fullName evidence="2">Class I SAM-dependent methyltransferase</fullName>
        <ecNumber evidence="2">2.1.-.-</ecNumber>
    </submittedName>
</protein>
<keyword evidence="2" id="KW-0489">Methyltransferase</keyword>
<keyword evidence="2" id="KW-0808">Transferase</keyword>
<dbReference type="InterPro" id="IPR029063">
    <property type="entry name" value="SAM-dependent_MTases_sf"/>
</dbReference>
<dbReference type="GO" id="GO:0032259">
    <property type="term" value="P:methylation"/>
    <property type="evidence" value="ECO:0007669"/>
    <property type="project" value="UniProtKB-KW"/>
</dbReference>
<dbReference type="EMBL" id="CP151406">
    <property type="protein sequence ID" value="WZJ21700.1"/>
    <property type="molecule type" value="Genomic_DNA"/>
</dbReference>
<dbReference type="EC" id="2.1.-.-" evidence="2"/>
<dbReference type="Proteomes" id="UP001479520">
    <property type="component" value="Chromosome"/>
</dbReference>
<organism evidence="2 3">
    <name type="scientific">Azonexus hydrophilus</name>
    <dbReference type="NCBI Taxonomy" id="418702"/>
    <lineage>
        <taxon>Bacteria</taxon>
        <taxon>Pseudomonadati</taxon>
        <taxon>Pseudomonadota</taxon>
        <taxon>Betaproteobacteria</taxon>
        <taxon>Rhodocyclales</taxon>
        <taxon>Azonexaceae</taxon>
        <taxon>Azonexus</taxon>
    </lineage>
</organism>
<dbReference type="InterPro" id="IPR013216">
    <property type="entry name" value="Methyltransf_11"/>
</dbReference>
<feature type="domain" description="Methyltransferase type 11" evidence="1">
    <location>
        <begin position="53"/>
        <end position="150"/>
    </location>
</feature>
<dbReference type="Pfam" id="PF08241">
    <property type="entry name" value="Methyltransf_11"/>
    <property type="match status" value="1"/>
</dbReference>
<evidence type="ECO:0000313" key="2">
    <source>
        <dbReference type="EMBL" id="WZJ21700.1"/>
    </source>
</evidence>
<proteinExistence type="predicted"/>
<gene>
    <name evidence="2" type="ORF">AADV58_00730</name>
</gene>
<name>A0ABZ2XGD6_9RHOO</name>
<dbReference type="RefSeq" id="WP_341743799.1">
    <property type="nucleotide sequence ID" value="NZ_CP151406.1"/>
</dbReference>
<accession>A0ABZ2XGD6</accession>
<dbReference type="SUPFAM" id="SSF53335">
    <property type="entry name" value="S-adenosyl-L-methionine-dependent methyltransferases"/>
    <property type="match status" value="1"/>
</dbReference>